<dbReference type="InterPro" id="IPR058669">
    <property type="entry name" value="TPR_IPO7/11-like"/>
</dbReference>
<evidence type="ECO:0000256" key="2">
    <source>
        <dbReference type="ARBA" id="ARBA00007991"/>
    </source>
</evidence>
<keyword evidence="9" id="KW-1185">Reference proteome</keyword>
<proteinExistence type="inferred from homology"/>
<evidence type="ECO:0000259" key="7">
    <source>
        <dbReference type="PROSITE" id="PS50166"/>
    </source>
</evidence>
<comment type="similarity">
    <text evidence="2">Belongs to the importin beta family.</text>
</comment>
<dbReference type="InterPro" id="IPR016024">
    <property type="entry name" value="ARM-type_fold"/>
</dbReference>
<dbReference type="Proteomes" id="UP000683360">
    <property type="component" value="Unassembled WGS sequence"/>
</dbReference>
<protein>
    <submittedName>
        <fullName evidence="8">IPO9</fullName>
    </submittedName>
</protein>
<name>A0A8S3TUW0_MYTED</name>
<sequence length="1032" mass="115334">MAGADRNLSLKEALVESLGSVLSPDHDLRVSGEEQVKALEVTEEFGVHLAELTVDPHGPMAIRQLASVLLKQYVEAHWCQHAEKFRSPEAIESAKVQIRRILPLGLKESISKVRTSCAYAISAIAHWDWPEAWPELFQILMEALTSGQPTSVHGAMRVLAEFTQDVTDIQMGQVAPVILPEMYKIFMAADAFSIRTRGRAVTIFNTCAAMIANMAEIQKGIDKQLLFPLIPQFTQAFIQTLQVPDGFTSDSGLKMEIVKAITQLVKSHPKFMAPYLNDILPPIWLIFTQSAEFYVRTVVNNMEDANDPVDSDGEALGFENLVYSVFEFVQVLIDTSKFRNTVKKSVNDILYYVIIYMQMTDDQVRLWSNNPDQFVEDEDDESFSYSVRISSQDLLLSLASEFQAESAPALCAAVTKHLQESEQQKNSGNENWWKIHESCMLAMGSVMNLVVEYVQTGKVQFDVMGFLQTVVLNDMNYSASPFLVGRCLWAASRYVEAMTPDLLQRFLQSTIGGLHPTQPAVVRVSAIRSVYSYCIHFKSLKNPQVLTPFLPNIMDGLLSVATQFSSDVLSLCLESIATVLSVDKAFTATVENKITPLTLAVYLKYSCDPVIGGIVQDIFRELSENENCRQSLEDRLLPTLTSILHSPDKVPLGMPSTSLELLEVLVRSSNGPLSNGMVTKGFPAVVHATLNTDDNATMQNGGECLRAFASVGLEQVMVWHDEQGHNGLYYIIQVISKLLDPKTSEHTASFVGRLVSVVIGKVGSQLGENLDLMLRAVLSKMQQAETLTVIQSLVIVFAQLINTQIEAVLEFLTSVPDPMGKPALQFVLREWCSRQHLFFGSYEKKVCAIALSKLLLHTIQSNDKRLQDITVQGDQIEPETNEIRTRSKTKHTPTQWTTVPVLVKIYKLLINELSNQIEENMAKQKDDSLSQEDEDEGWGDEEENDNDDEVALSGQSLSSLIDAMSEDYINGLDDVEEEEDPDYKKDPIYQIDLQAYLTEFIQSLSQQPCYAMFCAHHNEAEKCVLRTINIPV</sequence>
<keyword evidence="5" id="KW-0539">Nucleus</keyword>
<feature type="domain" description="Importin N-terminal" evidence="7">
    <location>
        <begin position="32"/>
        <end position="102"/>
    </location>
</feature>
<dbReference type="InterPro" id="IPR001494">
    <property type="entry name" value="Importin-beta_N"/>
</dbReference>
<evidence type="ECO:0000313" key="8">
    <source>
        <dbReference type="EMBL" id="CAG2232557.1"/>
    </source>
</evidence>
<evidence type="ECO:0000256" key="3">
    <source>
        <dbReference type="ARBA" id="ARBA00022448"/>
    </source>
</evidence>
<feature type="compositionally biased region" description="Acidic residues" evidence="6">
    <location>
        <begin position="929"/>
        <end position="949"/>
    </location>
</feature>
<dbReference type="OrthoDB" id="431626at2759"/>
<dbReference type="Pfam" id="PF25780">
    <property type="entry name" value="TPR_IPO5"/>
    <property type="match status" value="1"/>
</dbReference>
<dbReference type="PANTHER" id="PTHR10997">
    <property type="entry name" value="IMPORTIN-7, 8, 11"/>
    <property type="match status" value="1"/>
</dbReference>
<dbReference type="SMART" id="SM00913">
    <property type="entry name" value="IBN_N"/>
    <property type="match status" value="1"/>
</dbReference>
<dbReference type="EMBL" id="CAJPWZ010002187">
    <property type="protein sequence ID" value="CAG2232557.1"/>
    <property type="molecule type" value="Genomic_DNA"/>
</dbReference>
<dbReference type="Gene3D" id="1.25.10.10">
    <property type="entry name" value="Leucine-rich Repeat Variant"/>
    <property type="match status" value="1"/>
</dbReference>
<dbReference type="InterPro" id="IPR057672">
    <property type="entry name" value="TPR_IPO4/5"/>
</dbReference>
<evidence type="ECO:0000313" key="9">
    <source>
        <dbReference type="Proteomes" id="UP000683360"/>
    </source>
</evidence>
<dbReference type="AlphaFoldDB" id="A0A8S3TUW0"/>
<organism evidence="8 9">
    <name type="scientific">Mytilus edulis</name>
    <name type="common">Blue mussel</name>
    <dbReference type="NCBI Taxonomy" id="6550"/>
    <lineage>
        <taxon>Eukaryota</taxon>
        <taxon>Metazoa</taxon>
        <taxon>Spiralia</taxon>
        <taxon>Lophotrochozoa</taxon>
        <taxon>Mollusca</taxon>
        <taxon>Bivalvia</taxon>
        <taxon>Autobranchia</taxon>
        <taxon>Pteriomorphia</taxon>
        <taxon>Mytilida</taxon>
        <taxon>Mytiloidea</taxon>
        <taxon>Mytilidae</taxon>
        <taxon>Mytilinae</taxon>
        <taxon>Mytilus</taxon>
    </lineage>
</organism>
<dbReference type="InterPro" id="IPR056840">
    <property type="entry name" value="HEAT_IPO9_central"/>
</dbReference>
<dbReference type="GO" id="GO:0006606">
    <property type="term" value="P:protein import into nucleus"/>
    <property type="evidence" value="ECO:0007669"/>
    <property type="project" value="TreeGrafter"/>
</dbReference>
<dbReference type="SUPFAM" id="SSF48371">
    <property type="entry name" value="ARM repeat"/>
    <property type="match status" value="1"/>
</dbReference>
<reference evidence="8" key="1">
    <citation type="submission" date="2021-03" db="EMBL/GenBank/DDBJ databases">
        <authorList>
            <person name="Bekaert M."/>
        </authorList>
    </citation>
    <scope>NUCLEOTIDE SEQUENCE</scope>
</reference>
<evidence type="ECO:0000256" key="5">
    <source>
        <dbReference type="ARBA" id="ARBA00023242"/>
    </source>
</evidence>
<dbReference type="GO" id="GO:0005635">
    <property type="term" value="C:nuclear envelope"/>
    <property type="evidence" value="ECO:0007669"/>
    <property type="project" value="TreeGrafter"/>
</dbReference>
<comment type="caution">
    <text evidence="8">The sequence shown here is derived from an EMBL/GenBank/DDBJ whole genome shotgun (WGS) entry which is preliminary data.</text>
</comment>
<dbReference type="GO" id="GO:0031267">
    <property type="term" value="F:small GTPase binding"/>
    <property type="evidence" value="ECO:0007669"/>
    <property type="project" value="InterPro"/>
</dbReference>
<accession>A0A8S3TUW0</accession>
<dbReference type="GO" id="GO:0005829">
    <property type="term" value="C:cytosol"/>
    <property type="evidence" value="ECO:0007669"/>
    <property type="project" value="TreeGrafter"/>
</dbReference>
<feature type="region of interest" description="Disordered" evidence="6">
    <location>
        <begin position="921"/>
        <end position="949"/>
    </location>
</feature>
<dbReference type="Pfam" id="PF25758">
    <property type="entry name" value="TPR_IPO11"/>
    <property type="match status" value="1"/>
</dbReference>
<comment type="subcellular location">
    <subcellularLocation>
        <location evidence="1">Nucleus</location>
    </subcellularLocation>
</comment>
<dbReference type="Pfam" id="PF25018">
    <property type="entry name" value="HEAT_IPO9_c"/>
    <property type="match status" value="1"/>
</dbReference>
<gene>
    <name evidence="8" type="ORF">MEDL_45274</name>
</gene>
<dbReference type="PROSITE" id="PS50166">
    <property type="entry name" value="IMPORTIN_B_NT"/>
    <property type="match status" value="1"/>
</dbReference>
<evidence type="ECO:0000256" key="4">
    <source>
        <dbReference type="ARBA" id="ARBA00022927"/>
    </source>
</evidence>
<evidence type="ECO:0000256" key="6">
    <source>
        <dbReference type="SAM" id="MobiDB-lite"/>
    </source>
</evidence>
<dbReference type="InterPro" id="IPR011989">
    <property type="entry name" value="ARM-like"/>
</dbReference>
<keyword evidence="3" id="KW-0813">Transport</keyword>
<dbReference type="Pfam" id="PF03810">
    <property type="entry name" value="IBN_N"/>
    <property type="match status" value="1"/>
</dbReference>
<dbReference type="PANTHER" id="PTHR10997:SF9">
    <property type="entry name" value="IMPORTIN-9"/>
    <property type="match status" value="1"/>
</dbReference>
<keyword evidence="4" id="KW-0653">Protein transport</keyword>
<evidence type="ECO:0000256" key="1">
    <source>
        <dbReference type="ARBA" id="ARBA00004123"/>
    </source>
</evidence>